<evidence type="ECO:0000256" key="1">
    <source>
        <dbReference type="ARBA" id="ARBA00004429"/>
    </source>
</evidence>
<evidence type="ECO:0000313" key="13">
    <source>
        <dbReference type="EMBL" id="EUJ23300.1"/>
    </source>
</evidence>
<evidence type="ECO:0000256" key="5">
    <source>
        <dbReference type="ARBA" id="ARBA00022692"/>
    </source>
</evidence>
<dbReference type="InterPro" id="IPR003593">
    <property type="entry name" value="AAA+_ATPase"/>
</dbReference>
<keyword evidence="4" id="KW-0997">Cell inner membrane</keyword>
<dbReference type="InterPro" id="IPR029058">
    <property type="entry name" value="AB_hydrolase_fold"/>
</dbReference>
<dbReference type="Pfam" id="PF00005">
    <property type="entry name" value="ABC_tran"/>
    <property type="match status" value="1"/>
</dbReference>
<keyword evidence="8 11" id="KW-1133">Transmembrane helix</keyword>
<dbReference type="RefSeq" id="WP_077914637.1">
    <property type="nucleotide sequence ID" value="NZ_AODD01000012.1"/>
</dbReference>
<dbReference type="AlphaFoldDB" id="W7BES3"/>
<feature type="transmembrane region" description="Helical" evidence="11">
    <location>
        <begin position="852"/>
        <end position="874"/>
    </location>
</feature>
<accession>W7BES3</accession>
<dbReference type="PANTHER" id="PTHR42798:SF6">
    <property type="entry name" value="CELL DIVISION ATP-BINDING PROTEIN FTSE"/>
    <property type="match status" value="1"/>
</dbReference>
<evidence type="ECO:0000256" key="7">
    <source>
        <dbReference type="ARBA" id="ARBA00022840"/>
    </source>
</evidence>
<dbReference type="SMART" id="SM00382">
    <property type="entry name" value="AAA"/>
    <property type="match status" value="1"/>
</dbReference>
<sequence length="891" mass="98150">MDYIEIEGRKIHTVEINPSGEETVIMLHGLFTNLSLYYMTIGPEIAKNKRVILYDLRGHGMSEWNDDGFSIASLSEELIKIMDFYNVKNADIVGYSYGGTTALYTAITHPTRVKTLTLIDAPLLNEDYFKNVSLNSEEMLQAYKKSVGIAVKNSVADQTEKKIDKIMNQGQLIDAISTSQSLLTEDKISMIKKPVLLLYGTRSPFIQTGKLLEKRIPDARIGTVSGDHNFPVKKGKWIAQKLTKFLSEENGAILLKLQSIQKSYYLNKEEFPVLQGIDLEIGRGEFISILGESGGGKSTLMNIIGGLDNKYTGEVVVNGKNIKASTEKELDLYRRDTIGFIFQSFNLINYLNVLDNVLIALKMTNLTKEEQVTRATDLLKQVGLEQHMGKHPNQLSGGQKQRVAIARALAHDPSIIIADEPTGALDAQNTKEVLEILGNIAKSGKLVVVVTHSQSVANYGTYIVRLADGKVEEEERLRETYPVETQKAQVSKPLSFTSLIKMAWSHMMYGIKRNLLIVLGGGIGIFSVLLMLALGAGGNGYINKQVSDLVNPNSFQVVKEREDSQQVKHSEEINSQDIEKLKKLEHVKNVQKGVFTSGATLNYAENKAQTTIFQTLTDSIKQNDIKIGKPPVKNEILLEKGIAKELNKNYKDLIGEKVKLSLQVLDAADVPKIISAEVTVSGISDEQGSSAISYDTLEAMYDQNKLSLTPNFINITVDKTTNVKAVQNKIKDMKADSKVSFSVTGVGAILDTVTIYINLAVYILTAIAGISLLVSAIMVIVVLYISVSERTKEIGILRALGARKKDIRYLFVSEALFLGIFSSILGVIGVIITQTLINPIVYEHISYNIVQLSLGQILFGVGINILINLLAALAPSRKAAKLDPIEAVSME</sequence>
<comment type="similarity">
    <text evidence="10">Belongs to the ABC transporter superfamily. Macrolide exporter (TC 3.A.1.122) family.</text>
</comment>
<dbReference type="PANTHER" id="PTHR42798">
    <property type="entry name" value="LIPOPROTEIN-RELEASING SYSTEM ATP-BINDING PROTEIN LOLD"/>
    <property type="match status" value="1"/>
</dbReference>
<keyword evidence="5 11" id="KW-0812">Transmembrane</keyword>
<dbReference type="InterPro" id="IPR003439">
    <property type="entry name" value="ABC_transporter-like_ATP-bd"/>
</dbReference>
<dbReference type="CDD" id="cd03255">
    <property type="entry name" value="ABC_MJ0796_LolCDE_FtsE"/>
    <property type="match status" value="1"/>
</dbReference>
<comment type="caution">
    <text evidence="13">The sequence shown here is derived from an EMBL/GenBank/DDBJ whole genome shotgun (WGS) entry which is preliminary data.</text>
</comment>
<reference evidence="13 14" key="1">
    <citation type="journal article" date="2014" name="Int. J. Syst. Evol. Microbiol.">
        <title>Listeria floridensis sp. nov., Listeria aquatica sp. nov., Listeria cornellensis sp. nov., Listeria riparia sp. nov. and Listeria grandensis sp. nov., from agricultural and natural environments.</title>
        <authorList>
            <person name="den Bakker H.C."/>
            <person name="Warchocki S."/>
            <person name="Wright E.M."/>
            <person name="Allred A.F."/>
            <person name="Ahlstrom C."/>
            <person name="Manuel C.S."/>
            <person name="Stasiewicz M.J."/>
            <person name="Burrell A."/>
            <person name="Roof S."/>
            <person name="Strawn L."/>
            <person name="Fortes E.D."/>
            <person name="Nightingale K.K."/>
            <person name="Kephart D."/>
            <person name="Wiedmann M."/>
        </authorList>
    </citation>
    <scope>NUCLEOTIDE SEQUENCE [LARGE SCALE GENOMIC DNA]</scope>
    <source>
        <strain evidence="14">FSL F6-971</strain>
    </source>
</reference>
<evidence type="ECO:0000256" key="11">
    <source>
        <dbReference type="SAM" id="Phobius"/>
    </source>
</evidence>
<feature type="transmembrane region" description="Helical" evidence="11">
    <location>
        <begin position="807"/>
        <end position="832"/>
    </location>
</feature>
<name>W7BES3_9LIST</name>
<dbReference type="InterPro" id="IPR003838">
    <property type="entry name" value="ABC3_permease_C"/>
</dbReference>
<dbReference type="Pfam" id="PF00561">
    <property type="entry name" value="Abhydrolase_1"/>
    <property type="match status" value="1"/>
</dbReference>
<dbReference type="InterPro" id="IPR017911">
    <property type="entry name" value="MacB-like_ATP-bd"/>
</dbReference>
<dbReference type="InterPro" id="IPR027417">
    <property type="entry name" value="P-loop_NTPase"/>
</dbReference>
<evidence type="ECO:0000259" key="12">
    <source>
        <dbReference type="PROSITE" id="PS50893"/>
    </source>
</evidence>
<keyword evidence="14" id="KW-1185">Reference proteome</keyword>
<dbReference type="InterPro" id="IPR000073">
    <property type="entry name" value="AB_hydrolase_1"/>
</dbReference>
<dbReference type="SUPFAM" id="SSF53474">
    <property type="entry name" value="alpha/beta-Hydrolases"/>
    <property type="match status" value="1"/>
</dbReference>
<dbReference type="PATRIC" id="fig|1265819.5.peg.1796"/>
<dbReference type="InterPro" id="IPR025857">
    <property type="entry name" value="MacB_PCD"/>
</dbReference>
<feature type="transmembrane region" description="Helical" evidence="11">
    <location>
        <begin position="763"/>
        <end position="787"/>
    </location>
</feature>
<dbReference type="PRINTS" id="PR00111">
    <property type="entry name" value="ABHYDROLASE"/>
</dbReference>
<evidence type="ECO:0000256" key="2">
    <source>
        <dbReference type="ARBA" id="ARBA00022448"/>
    </source>
</evidence>
<dbReference type="GO" id="GO:0022857">
    <property type="term" value="F:transmembrane transporter activity"/>
    <property type="evidence" value="ECO:0007669"/>
    <property type="project" value="UniProtKB-ARBA"/>
</dbReference>
<evidence type="ECO:0000256" key="8">
    <source>
        <dbReference type="ARBA" id="ARBA00022989"/>
    </source>
</evidence>
<dbReference type="Proteomes" id="UP000019253">
    <property type="component" value="Unassembled WGS sequence"/>
</dbReference>
<dbReference type="SUPFAM" id="SSF52540">
    <property type="entry name" value="P-loop containing nucleoside triphosphate hydrolases"/>
    <property type="match status" value="1"/>
</dbReference>
<dbReference type="STRING" id="1265819.PGRAN_09006"/>
<dbReference type="GO" id="GO:0005886">
    <property type="term" value="C:plasma membrane"/>
    <property type="evidence" value="ECO:0007669"/>
    <property type="project" value="UniProtKB-SubCell"/>
</dbReference>
<proteinExistence type="inferred from homology"/>
<keyword evidence="7 13" id="KW-0067">ATP-binding</keyword>
<evidence type="ECO:0000256" key="3">
    <source>
        <dbReference type="ARBA" id="ARBA00022475"/>
    </source>
</evidence>
<feature type="domain" description="ABC transporter" evidence="12">
    <location>
        <begin position="255"/>
        <end position="493"/>
    </location>
</feature>
<dbReference type="Pfam" id="PF12704">
    <property type="entry name" value="MacB_PCD"/>
    <property type="match status" value="1"/>
</dbReference>
<organism evidence="13 14">
    <name type="scientific">Listeria grandensis FSL F6-0971</name>
    <dbReference type="NCBI Taxonomy" id="1265819"/>
    <lineage>
        <taxon>Bacteria</taxon>
        <taxon>Bacillati</taxon>
        <taxon>Bacillota</taxon>
        <taxon>Bacilli</taxon>
        <taxon>Bacillales</taxon>
        <taxon>Listeriaceae</taxon>
        <taxon>Listeria</taxon>
    </lineage>
</organism>
<feature type="transmembrane region" description="Helical" evidence="11">
    <location>
        <begin position="515"/>
        <end position="534"/>
    </location>
</feature>
<dbReference type="EMBL" id="AODD01000012">
    <property type="protein sequence ID" value="EUJ23300.1"/>
    <property type="molecule type" value="Genomic_DNA"/>
</dbReference>
<evidence type="ECO:0000256" key="4">
    <source>
        <dbReference type="ARBA" id="ARBA00022519"/>
    </source>
</evidence>
<dbReference type="GO" id="GO:0098796">
    <property type="term" value="C:membrane protein complex"/>
    <property type="evidence" value="ECO:0007669"/>
    <property type="project" value="UniProtKB-ARBA"/>
</dbReference>
<keyword evidence="9 11" id="KW-0472">Membrane</keyword>
<evidence type="ECO:0000256" key="10">
    <source>
        <dbReference type="ARBA" id="ARBA00038388"/>
    </source>
</evidence>
<dbReference type="FunFam" id="3.40.50.300:FF:000032">
    <property type="entry name" value="Export ABC transporter ATP-binding protein"/>
    <property type="match status" value="1"/>
</dbReference>
<dbReference type="PROSITE" id="PS00211">
    <property type="entry name" value="ABC_TRANSPORTER_1"/>
    <property type="match status" value="1"/>
</dbReference>
<feature type="transmembrane region" description="Helical" evidence="11">
    <location>
        <begin position="739"/>
        <end position="757"/>
    </location>
</feature>
<dbReference type="GO" id="GO:0016887">
    <property type="term" value="F:ATP hydrolysis activity"/>
    <property type="evidence" value="ECO:0007669"/>
    <property type="project" value="InterPro"/>
</dbReference>
<keyword evidence="3" id="KW-1003">Cell membrane</keyword>
<comment type="subcellular location">
    <subcellularLocation>
        <location evidence="1">Cell inner membrane</location>
        <topology evidence="1">Multi-pass membrane protein</topology>
    </subcellularLocation>
</comment>
<gene>
    <name evidence="13" type="ORF">PGRAN_09006</name>
</gene>
<dbReference type="OrthoDB" id="2079174at2"/>
<evidence type="ECO:0000313" key="14">
    <source>
        <dbReference type="Proteomes" id="UP000019253"/>
    </source>
</evidence>
<dbReference type="GO" id="GO:0005524">
    <property type="term" value="F:ATP binding"/>
    <property type="evidence" value="ECO:0007669"/>
    <property type="project" value="UniProtKB-KW"/>
</dbReference>
<dbReference type="PROSITE" id="PS50893">
    <property type="entry name" value="ABC_TRANSPORTER_2"/>
    <property type="match status" value="1"/>
</dbReference>
<evidence type="ECO:0000256" key="6">
    <source>
        <dbReference type="ARBA" id="ARBA00022741"/>
    </source>
</evidence>
<protein>
    <submittedName>
        <fullName evidence="13">Drug ABC exporter, ATP-binding and membrane-spanning/permease subunit</fullName>
    </submittedName>
</protein>
<dbReference type="Pfam" id="PF02687">
    <property type="entry name" value="FtsX"/>
    <property type="match status" value="1"/>
</dbReference>
<dbReference type="Gene3D" id="3.40.50.300">
    <property type="entry name" value="P-loop containing nucleotide triphosphate hydrolases"/>
    <property type="match status" value="1"/>
</dbReference>
<keyword evidence="2" id="KW-0813">Transport</keyword>
<keyword evidence="6" id="KW-0547">Nucleotide-binding</keyword>
<evidence type="ECO:0000256" key="9">
    <source>
        <dbReference type="ARBA" id="ARBA00023136"/>
    </source>
</evidence>
<dbReference type="Gene3D" id="3.40.50.1820">
    <property type="entry name" value="alpha/beta hydrolase"/>
    <property type="match status" value="1"/>
</dbReference>
<dbReference type="InterPro" id="IPR017871">
    <property type="entry name" value="ABC_transporter-like_CS"/>
</dbReference>